<protein>
    <recommendedName>
        <fullName evidence="3">Cyclic nucleotide-binding domain-containing protein</fullName>
    </recommendedName>
</protein>
<organism evidence="1 2">
    <name type="scientific">Sphingobacterium paucimobilis HER1398</name>
    <dbReference type="NCBI Taxonomy" id="1346330"/>
    <lineage>
        <taxon>Bacteria</taxon>
        <taxon>Pseudomonadati</taxon>
        <taxon>Bacteroidota</taxon>
        <taxon>Sphingobacteriia</taxon>
        <taxon>Sphingobacteriales</taxon>
        <taxon>Sphingobacteriaceae</taxon>
        <taxon>Sphingobacterium</taxon>
    </lineage>
</organism>
<gene>
    <name evidence="1" type="ORF">M472_04085</name>
</gene>
<dbReference type="EMBL" id="ATDL01000020">
    <property type="protein sequence ID" value="ERJ57939.1"/>
    <property type="molecule type" value="Genomic_DNA"/>
</dbReference>
<dbReference type="AlphaFoldDB" id="U2IZ11"/>
<dbReference type="OrthoDB" id="704912at2"/>
<dbReference type="InterPro" id="IPR014710">
    <property type="entry name" value="RmlC-like_jellyroll"/>
</dbReference>
<dbReference type="Gene3D" id="2.60.120.10">
    <property type="entry name" value="Jelly Rolls"/>
    <property type="match status" value="1"/>
</dbReference>
<sequence>MEKFRSQVVKLLQCEASSNALLSMTKVQHFDKNKIYCRDRDRCQQWCYVLDGLVGALYYYENHPPYMHWMTLPGQSFTGTKHEYSDSSHDLDIYILKDTRLAVIHLAELRRLMEIHAPIMRLINILRQRRSTIGDLKLRVMSHPPTERYRETLKHLPAIPATLNNKQLAQYLNIDPKTLYRSRRQELGR</sequence>
<dbReference type="PATRIC" id="fig|1346330.5.peg.3576"/>
<comment type="caution">
    <text evidence="1">The sequence shown here is derived from an EMBL/GenBank/DDBJ whole genome shotgun (WGS) entry which is preliminary data.</text>
</comment>
<accession>U2IZ11</accession>
<evidence type="ECO:0008006" key="3">
    <source>
        <dbReference type="Google" id="ProtNLM"/>
    </source>
</evidence>
<dbReference type="SUPFAM" id="SSF51206">
    <property type="entry name" value="cAMP-binding domain-like"/>
    <property type="match status" value="1"/>
</dbReference>
<evidence type="ECO:0000313" key="1">
    <source>
        <dbReference type="EMBL" id="ERJ57939.1"/>
    </source>
</evidence>
<dbReference type="STRING" id="1346330.M472_04085"/>
<evidence type="ECO:0000313" key="2">
    <source>
        <dbReference type="Proteomes" id="UP000016584"/>
    </source>
</evidence>
<proteinExistence type="predicted"/>
<dbReference type="RefSeq" id="WP_021071709.1">
    <property type="nucleotide sequence ID" value="NZ_ATDL01000020.1"/>
</dbReference>
<name>U2IZ11_9SPHI</name>
<dbReference type="InterPro" id="IPR018490">
    <property type="entry name" value="cNMP-bd_dom_sf"/>
</dbReference>
<reference evidence="1 2" key="1">
    <citation type="journal article" date="2013" name="Genome Announc.">
        <title>The Draft Genome Sequence of Sphingomonas paucimobilis Strain HER1398 (Proteobacteria), Host to the Giant PAU Phage, Indicates That It Is a Member of the Genus Sphingobacterium (Bacteroidetes).</title>
        <authorList>
            <person name="White R.A.III."/>
            <person name="Suttle C.A."/>
        </authorList>
    </citation>
    <scope>NUCLEOTIDE SEQUENCE [LARGE SCALE GENOMIC DNA]</scope>
    <source>
        <strain evidence="1 2">HER1398</strain>
    </source>
</reference>
<keyword evidence="2" id="KW-1185">Reference proteome</keyword>
<dbReference type="Proteomes" id="UP000016584">
    <property type="component" value="Unassembled WGS sequence"/>
</dbReference>